<proteinExistence type="predicted"/>
<dbReference type="NCBIfam" id="NF037970">
    <property type="entry name" value="vanZ_1"/>
    <property type="match status" value="1"/>
</dbReference>
<name>A0A3N1USL5_9BACT</name>
<comment type="caution">
    <text evidence="3">The sequence shown here is derived from an EMBL/GenBank/DDBJ whole genome shotgun (WGS) entry which is preliminary data.</text>
</comment>
<evidence type="ECO:0000256" key="1">
    <source>
        <dbReference type="SAM" id="Phobius"/>
    </source>
</evidence>
<feature type="transmembrane region" description="Helical" evidence="1">
    <location>
        <begin position="76"/>
        <end position="92"/>
    </location>
</feature>
<feature type="transmembrane region" description="Helical" evidence="1">
    <location>
        <begin position="161"/>
        <end position="178"/>
    </location>
</feature>
<gene>
    <name evidence="3" type="ORF">EDC27_2086</name>
</gene>
<keyword evidence="1" id="KW-0812">Transmembrane</keyword>
<sequence length="243" mass="26902">MPIIRLLTNKNTVLRQTPKGCVRRSLVGVAMDFFRSGVRRVHTASPWNLMATLFALHLAAGILVKGFLSLHRVERLVPMSALALGLGFCLWAQRPTTKAHTKGWMRLGPALIYSFFIAAMSHQPLTGVRLPVSANLFHPVEYACLAVLWGWFCLPVLSRHGSLAFAGWVFVPGILFALSDEWHQSWVPGRFSSPWDVVLDAIGLCAGAAAVVTLSRWAPPWNPALWPELDQECTNIRVTARSP</sequence>
<feature type="domain" description="VanZ-like" evidence="2">
    <location>
        <begin position="130"/>
        <end position="212"/>
    </location>
</feature>
<feature type="transmembrane region" description="Helical" evidence="1">
    <location>
        <begin position="49"/>
        <end position="70"/>
    </location>
</feature>
<evidence type="ECO:0000259" key="2">
    <source>
        <dbReference type="Pfam" id="PF04892"/>
    </source>
</evidence>
<keyword evidence="1" id="KW-1133">Transmembrane helix</keyword>
<keyword evidence="4" id="KW-1185">Reference proteome</keyword>
<dbReference type="Proteomes" id="UP000276223">
    <property type="component" value="Unassembled WGS sequence"/>
</dbReference>
<protein>
    <submittedName>
        <fullName evidence="3">VanZ like protein</fullName>
    </submittedName>
</protein>
<feature type="transmembrane region" description="Helical" evidence="1">
    <location>
        <begin position="198"/>
        <end position="218"/>
    </location>
</feature>
<dbReference type="OrthoDB" id="5422112at2"/>
<accession>A0A3N1USL5</accession>
<dbReference type="EMBL" id="RJVA01000013">
    <property type="protein sequence ID" value="ROQ90831.1"/>
    <property type="molecule type" value="Genomic_DNA"/>
</dbReference>
<evidence type="ECO:0000313" key="3">
    <source>
        <dbReference type="EMBL" id="ROQ90831.1"/>
    </source>
</evidence>
<feature type="transmembrane region" description="Helical" evidence="1">
    <location>
        <begin position="136"/>
        <end position="154"/>
    </location>
</feature>
<organism evidence="3 4">
    <name type="scientific">Desulfosoma caldarium</name>
    <dbReference type="NCBI Taxonomy" id="610254"/>
    <lineage>
        <taxon>Bacteria</taxon>
        <taxon>Pseudomonadati</taxon>
        <taxon>Thermodesulfobacteriota</taxon>
        <taxon>Syntrophobacteria</taxon>
        <taxon>Syntrophobacterales</taxon>
        <taxon>Syntrophobacteraceae</taxon>
        <taxon>Desulfosoma</taxon>
    </lineage>
</organism>
<keyword evidence="1" id="KW-0472">Membrane</keyword>
<evidence type="ECO:0000313" key="4">
    <source>
        <dbReference type="Proteomes" id="UP000276223"/>
    </source>
</evidence>
<dbReference type="AlphaFoldDB" id="A0A3N1USL5"/>
<reference evidence="3 4" key="1">
    <citation type="submission" date="2018-11" db="EMBL/GenBank/DDBJ databases">
        <title>Genomic Encyclopedia of Type Strains, Phase IV (KMG-IV): sequencing the most valuable type-strain genomes for metagenomic binning, comparative biology and taxonomic classification.</title>
        <authorList>
            <person name="Goeker M."/>
        </authorList>
    </citation>
    <scope>NUCLEOTIDE SEQUENCE [LARGE SCALE GENOMIC DNA]</scope>
    <source>
        <strain evidence="3 4">DSM 22027</strain>
    </source>
</reference>
<dbReference type="Pfam" id="PF04892">
    <property type="entry name" value="VanZ"/>
    <property type="match status" value="1"/>
</dbReference>
<feature type="transmembrane region" description="Helical" evidence="1">
    <location>
        <begin position="104"/>
        <end position="124"/>
    </location>
</feature>
<dbReference type="InterPro" id="IPR006976">
    <property type="entry name" value="VanZ-like"/>
</dbReference>